<evidence type="ECO:0000313" key="2">
    <source>
        <dbReference type="EMBL" id="AGO82561.1"/>
    </source>
</evidence>
<evidence type="ECO:0000313" key="3">
    <source>
        <dbReference type="Proteomes" id="UP000201566"/>
    </source>
</evidence>
<organism evidence="2 3">
    <name type="scientific">Pandoravirus dulcis</name>
    <dbReference type="NCBI Taxonomy" id="1349409"/>
    <lineage>
        <taxon>Viruses</taxon>
        <taxon>Pandoravirus</taxon>
    </lineage>
</organism>
<gene>
    <name evidence="2" type="ORF">pdul_cds_482</name>
</gene>
<dbReference type="GeneID" id="16512483"/>
<name>S4VWX4_9VIRU</name>
<feature type="region of interest" description="Disordered" evidence="1">
    <location>
        <begin position="1"/>
        <end position="22"/>
    </location>
</feature>
<evidence type="ECO:0000256" key="1">
    <source>
        <dbReference type="SAM" id="MobiDB-lite"/>
    </source>
</evidence>
<dbReference type="EMBL" id="KC977570">
    <property type="protein sequence ID" value="AGO82561.1"/>
    <property type="molecule type" value="Genomic_DNA"/>
</dbReference>
<accession>S4VWX4</accession>
<dbReference type="KEGG" id="vg:16512483"/>
<sequence>MGAHASTAAPRRTATAGAPARETPIYVDRETDAIHVCAPGDRVILDGAALHHARTKRLLPVATVVGHATDKGRPMMRLCLYADAPVARSGDVGRPVEEILVPAGDVALARPLPVYLYAVAPDEVRQRALAFWAWTDALSAAADDADPDRRLQTACACPSGVRDADHTAAAHDRALLGQRHAGSGLDRDMVLSAITAHTPEGVTRRTTLVCEGADAQAGASASDPARCARPVVIATTGLPGGISRYGVVPLSPERTVQSAALCAYGLPLTSAFYQAVEWDRWPEYARLVDEATARHAATAAKRDPATGAVGVDSVWLYRLVSDLVDRGYRASPVDLGAPTTA</sequence>
<dbReference type="Proteomes" id="UP000201566">
    <property type="component" value="Segment"/>
</dbReference>
<protein>
    <submittedName>
        <fullName evidence="2">Uncharacterized protein</fullName>
    </submittedName>
</protein>
<dbReference type="RefSeq" id="YP_008319230.1">
    <property type="nucleotide sequence ID" value="NC_021858.1"/>
</dbReference>
<reference evidence="2 3" key="1">
    <citation type="journal article" date="2013" name="Science">
        <title>Pandoraviruses: amoeba viruses with genomes up to 2.5 Mb reaching that of parasitic eukaryotes.</title>
        <authorList>
            <person name="Philippe N."/>
            <person name="Legendre M."/>
            <person name="Doutre G."/>
            <person name="Coute Y."/>
            <person name="Poirot O."/>
            <person name="Lescot M."/>
            <person name="Arslan D."/>
            <person name="Seltzer V."/>
            <person name="Bertaux L."/>
            <person name="Bruley C."/>
            <person name="Garin J."/>
            <person name="Claverie J.M."/>
            <person name="Abergel C."/>
        </authorList>
    </citation>
    <scope>NUCLEOTIDE SEQUENCE [LARGE SCALE GENOMIC DNA]</scope>
    <source>
        <strain evidence="2">Melbourne</strain>
    </source>
</reference>
<proteinExistence type="predicted"/>